<keyword evidence="2" id="KW-1185">Reference proteome</keyword>
<dbReference type="PANTHER" id="PTHR35750:SF1">
    <property type="entry name" value="PHOSPHOLIPID HYDROPEROXIDE GLUTATHIONE PEROXIDASE"/>
    <property type="match status" value="1"/>
</dbReference>
<proteinExistence type="predicted"/>
<accession>A0A2U1P5G2</accession>
<dbReference type="STRING" id="35608.A0A2U1P5G2"/>
<dbReference type="PANTHER" id="PTHR35750">
    <property type="entry name" value="PHOSPHOLIPID HYDROPEROXIDE GLUTATHIONE PEROXIDASE"/>
    <property type="match status" value="1"/>
</dbReference>
<dbReference type="EMBL" id="PKPP01001645">
    <property type="protein sequence ID" value="PWA81006.1"/>
    <property type="molecule type" value="Genomic_DNA"/>
</dbReference>
<protein>
    <submittedName>
        <fullName evidence="1">Uncharacterized protein</fullName>
    </submittedName>
</protein>
<dbReference type="AlphaFoldDB" id="A0A2U1P5G2"/>
<organism evidence="1 2">
    <name type="scientific">Artemisia annua</name>
    <name type="common">Sweet wormwood</name>
    <dbReference type="NCBI Taxonomy" id="35608"/>
    <lineage>
        <taxon>Eukaryota</taxon>
        <taxon>Viridiplantae</taxon>
        <taxon>Streptophyta</taxon>
        <taxon>Embryophyta</taxon>
        <taxon>Tracheophyta</taxon>
        <taxon>Spermatophyta</taxon>
        <taxon>Magnoliopsida</taxon>
        <taxon>eudicotyledons</taxon>
        <taxon>Gunneridae</taxon>
        <taxon>Pentapetalae</taxon>
        <taxon>asterids</taxon>
        <taxon>campanulids</taxon>
        <taxon>Asterales</taxon>
        <taxon>Asteraceae</taxon>
        <taxon>Asteroideae</taxon>
        <taxon>Anthemideae</taxon>
        <taxon>Artemisiinae</taxon>
        <taxon>Artemisia</taxon>
    </lineage>
</organism>
<gene>
    <name evidence="1" type="ORF">CTI12_AA171310</name>
</gene>
<dbReference type="OrthoDB" id="550279at2759"/>
<name>A0A2U1P5G2_ARTAN</name>
<sequence>MGPWKKLMGFLGFGNQEEENDTVEEEINSHRNGFGVKLPVVNQIAPLLVPCLRGDGGLQGLRWYSKRLKVDEDGDVAHEFIEEVFLETTSNTAVHCKQFPIFEVKLNTKNAKARNPVLSNEGKIQQYVEFRGRLFLV</sequence>
<reference evidence="1 2" key="1">
    <citation type="journal article" date="2018" name="Mol. Plant">
        <title>The genome of Artemisia annua provides insight into the evolution of Asteraceae family and artemisinin biosynthesis.</title>
        <authorList>
            <person name="Shen Q."/>
            <person name="Zhang L."/>
            <person name="Liao Z."/>
            <person name="Wang S."/>
            <person name="Yan T."/>
            <person name="Shi P."/>
            <person name="Liu M."/>
            <person name="Fu X."/>
            <person name="Pan Q."/>
            <person name="Wang Y."/>
            <person name="Lv Z."/>
            <person name="Lu X."/>
            <person name="Zhang F."/>
            <person name="Jiang W."/>
            <person name="Ma Y."/>
            <person name="Chen M."/>
            <person name="Hao X."/>
            <person name="Li L."/>
            <person name="Tang Y."/>
            <person name="Lv G."/>
            <person name="Zhou Y."/>
            <person name="Sun X."/>
            <person name="Brodelius P.E."/>
            <person name="Rose J.K.C."/>
            <person name="Tang K."/>
        </authorList>
    </citation>
    <scope>NUCLEOTIDE SEQUENCE [LARGE SCALE GENOMIC DNA]</scope>
    <source>
        <strain evidence="2">cv. Huhao1</strain>
        <tissue evidence="1">Leaf</tissue>
    </source>
</reference>
<evidence type="ECO:0000313" key="1">
    <source>
        <dbReference type="EMBL" id="PWA81006.1"/>
    </source>
</evidence>
<evidence type="ECO:0000313" key="2">
    <source>
        <dbReference type="Proteomes" id="UP000245207"/>
    </source>
</evidence>
<comment type="caution">
    <text evidence="1">The sequence shown here is derived from an EMBL/GenBank/DDBJ whole genome shotgun (WGS) entry which is preliminary data.</text>
</comment>
<dbReference type="Proteomes" id="UP000245207">
    <property type="component" value="Unassembled WGS sequence"/>
</dbReference>